<dbReference type="InterPro" id="IPR035924">
    <property type="entry name" value="FlaG-like_sf"/>
</dbReference>
<dbReference type="PANTHER" id="PTHR37166">
    <property type="entry name" value="PROTEIN FLAG"/>
    <property type="match status" value="1"/>
</dbReference>
<reference evidence="2" key="1">
    <citation type="submission" date="2023-08" db="EMBL/GenBank/DDBJ databases">
        <title>Increased levels of nutrients transform a symbiont into a lethal pathobiont.</title>
        <authorList>
            <person name="Lachnit T."/>
            <person name="Ulrich L."/>
            <person name="Willmer F.M."/>
            <person name="Hasenbein T."/>
            <person name="Steiner L.X."/>
            <person name="Wolters M."/>
            <person name="Herbst E.M."/>
            <person name="Deines P."/>
        </authorList>
    </citation>
    <scope>NUCLEOTIDE SEQUENCE</scope>
    <source>
        <strain evidence="2">T3</strain>
    </source>
</reference>
<dbReference type="Pfam" id="PF03646">
    <property type="entry name" value="FlaG"/>
    <property type="match status" value="1"/>
</dbReference>
<accession>A0AAU7Y9D6</accession>
<feature type="region of interest" description="Disordered" evidence="1">
    <location>
        <begin position="19"/>
        <end position="59"/>
    </location>
</feature>
<keyword evidence="2" id="KW-0282">Flagellum</keyword>
<keyword evidence="2" id="KW-0966">Cell projection</keyword>
<name>A0AAU7Y9D6_9PSED</name>
<protein>
    <submittedName>
        <fullName evidence="2">Flagellar protein FlaG</fullName>
    </submittedName>
</protein>
<dbReference type="Gene3D" id="3.30.160.170">
    <property type="entry name" value="FlaG-like"/>
    <property type="match status" value="1"/>
</dbReference>
<gene>
    <name evidence="2" type="ORF">ABS648_11590</name>
</gene>
<dbReference type="PANTHER" id="PTHR37166:SF1">
    <property type="entry name" value="PROTEIN FLAG"/>
    <property type="match status" value="1"/>
</dbReference>
<dbReference type="SUPFAM" id="SSF160214">
    <property type="entry name" value="FlaG-like"/>
    <property type="match status" value="1"/>
</dbReference>
<keyword evidence="2" id="KW-0969">Cilium</keyword>
<dbReference type="EMBL" id="CP158373">
    <property type="protein sequence ID" value="XBY66370.1"/>
    <property type="molecule type" value="Genomic_DNA"/>
</dbReference>
<evidence type="ECO:0000256" key="1">
    <source>
        <dbReference type="SAM" id="MobiDB-lite"/>
    </source>
</evidence>
<feature type="compositionally biased region" description="Low complexity" evidence="1">
    <location>
        <begin position="39"/>
        <end position="55"/>
    </location>
</feature>
<evidence type="ECO:0000313" key="2">
    <source>
        <dbReference type="EMBL" id="XBY66370.1"/>
    </source>
</evidence>
<dbReference type="InterPro" id="IPR005186">
    <property type="entry name" value="FlaG"/>
</dbReference>
<dbReference type="AlphaFoldDB" id="A0AAU7Y9D6"/>
<organism evidence="2">
    <name type="scientific">Pseudomonas solani</name>
    <dbReference type="NCBI Taxonomy" id="2731552"/>
    <lineage>
        <taxon>Bacteria</taxon>
        <taxon>Pseudomonadati</taxon>
        <taxon>Pseudomonadota</taxon>
        <taxon>Gammaproteobacteria</taxon>
        <taxon>Pseudomonadales</taxon>
        <taxon>Pseudomonadaceae</taxon>
        <taxon>Pseudomonas</taxon>
    </lineage>
</organism>
<proteinExistence type="predicted"/>
<dbReference type="RefSeq" id="WP_021220603.1">
    <property type="nucleotide sequence ID" value="NZ_CP146285.1"/>
</dbReference>
<sequence length="128" mass="13482">MDISNITSVGALPRLAKDPVASVTPGQEAARKVAPASTAVSSAEADAQSQQSQAQGGNLESAVADIQSFVQTVKRGLDFNVDDSSGEVVVKVIDTDSGKLIRQIPSEELLKLAERLEDIRSLMFEAKA</sequence>